<dbReference type="Gene3D" id="1.20.920.10">
    <property type="entry name" value="Bromodomain-like"/>
    <property type="match status" value="1"/>
</dbReference>
<dbReference type="PANTHER" id="PTHR45750:SF3">
    <property type="entry name" value="HISTONE ACETYLTRANSFERASE"/>
    <property type="match status" value="1"/>
</dbReference>
<dbReference type="Pfam" id="PF00583">
    <property type="entry name" value="Acetyltransf_1"/>
    <property type="match status" value="1"/>
</dbReference>
<evidence type="ECO:0000256" key="6">
    <source>
        <dbReference type="SAM" id="MobiDB-lite"/>
    </source>
</evidence>
<evidence type="ECO:0000256" key="5">
    <source>
        <dbReference type="ARBA" id="ARBA00023242"/>
    </source>
</evidence>
<evidence type="ECO:0000313" key="8">
    <source>
        <dbReference type="EMBL" id="KAL3320242.1"/>
    </source>
</evidence>
<dbReference type="Pfam" id="PF00439">
    <property type="entry name" value="Bromodomain"/>
    <property type="match status" value="1"/>
</dbReference>
<reference evidence="8 9" key="1">
    <citation type="submission" date="2024-11" db="EMBL/GenBank/DDBJ databases">
        <title>Adaptive evolution of stress response genes in parasites aligns with host niche diversity.</title>
        <authorList>
            <person name="Hahn C."/>
            <person name="Resl P."/>
        </authorList>
    </citation>
    <scope>NUCLEOTIDE SEQUENCE [LARGE SCALE GENOMIC DNA]</scope>
    <source>
        <strain evidence="8">EGGRZ-B1_66</strain>
        <tissue evidence="8">Body</tissue>
    </source>
</reference>
<evidence type="ECO:0000313" key="9">
    <source>
        <dbReference type="Proteomes" id="UP001626550"/>
    </source>
</evidence>
<keyword evidence="3" id="KW-0103">Bromodomain</keyword>
<comment type="subcellular location">
    <subcellularLocation>
        <location evidence="1">Nucleus</location>
    </subcellularLocation>
</comment>
<feature type="region of interest" description="Disordered" evidence="6">
    <location>
        <begin position="201"/>
        <end position="271"/>
    </location>
</feature>
<feature type="domain" description="N-acetyltransferase" evidence="7">
    <location>
        <begin position="1"/>
        <end position="114"/>
    </location>
</feature>
<organism evidence="8 9">
    <name type="scientific">Cichlidogyrus casuarinus</name>
    <dbReference type="NCBI Taxonomy" id="1844966"/>
    <lineage>
        <taxon>Eukaryota</taxon>
        <taxon>Metazoa</taxon>
        <taxon>Spiralia</taxon>
        <taxon>Lophotrochozoa</taxon>
        <taxon>Platyhelminthes</taxon>
        <taxon>Monogenea</taxon>
        <taxon>Monopisthocotylea</taxon>
        <taxon>Dactylogyridea</taxon>
        <taxon>Ancyrocephalidae</taxon>
        <taxon>Cichlidogyrus</taxon>
    </lineage>
</organism>
<dbReference type="InterPro" id="IPR016181">
    <property type="entry name" value="Acyl_CoA_acyltransferase"/>
</dbReference>
<feature type="compositionally biased region" description="Basic and acidic residues" evidence="6">
    <location>
        <begin position="226"/>
        <end position="241"/>
    </location>
</feature>
<accession>A0ABD2QM86</accession>
<dbReference type="InterPro" id="IPR000182">
    <property type="entry name" value="GNAT_dom"/>
</dbReference>
<dbReference type="AlphaFoldDB" id="A0ABD2QM86"/>
<evidence type="ECO:0000256" key="3">
    <source>
        <dbReference type="ARBA" id="ARBA00023117"/>
    </source>
</evidence>
<dbReference type="Gene3D" id="3.40.630.30">
    <property type="match status" value="1"/>
</dbReference>
<protein>
    <submittedName>
        <fullName evidence="8">Histone acetyltransferase kat2b</fullName>
    </submittedName>
</protein>
<keyword evidence="4" id="KW-0010">Activator</keyword>
<dbReference type="PROSITE" id="PS51186">
    <property type="entry name" value="GNAT"/>
    <property type="match status" value="1"/>
</dbReference>
<evidence type="ECO:0000256" key="1">
    <source>
        <dbReference type="ARBA" id="ARBA00004123"/>
    </source>
</evidence>
<evidence type="ECO:0000259" key="7">
    <source>
        <dbReference type="PROSITE" id="PS51186"/>
    </source>
</evidence>
<dbReference type="CDD" id="cd04301">
    <property type="entry name" value="NAT_SF"/>
    <property type="match status" value="1"/>
</dbReference>
<dbReference type="InterPro" id="IPR001487">
    <property type="entry name" value="Bromodomain"/>
</dbReference>
<dbReference type="InterPro" id="IPR037800">
    <property type="entry name" value="GCN5"/>
</dbReference>
<dbReference type="GO" id="GO:0006338">
    <property type="term" value="P:chromatin remodeling"/>
    <property type="evidence" value="ECO:0007669"/>
    <property type="project" value="UniProtKB-ARBA"/>
</dbReference>
<comment type="caution">
    <text evidence="8">The sequence shown here is derived from an EMBL/GenBank/DDBJ whole genome shotgun (WGS) entry which is preliminary data.</text>
</comment>
<dbReference type="Proteomes" id="UP001626550">
    <property type="component" value="Unassembled WGS sequence"/>
</dbReference>
<evidence type="ECO:0000256" key="4">
    <source>
        <dbReference type="ARBA" id="ARBA00023159"/>
    </source>
</evidence>
<evidence type="ECO:0000256" key="2">
    <source>
        <dbReference type="ARBA" id="ARBA00008607"/>
    </source>
</evidence>
<dbReference type="PANTHER" id="PTHR45750">
    <property type="entry name" value="GH11602P"/>
    <property type="match status" value="1"/>
</dbReference>
<dbReference type="GO" id="GO:0005634">
    <property type="term" value="C:nucleus"/>
    <property type="evidence" value="ECO:0007669"/>
    <property type="project" value="UniProtKB-SubCell"/>
</dbReference>
<dbReference type="SUPFAM" id="SSF55729">
    <property type="entry name" value="Acyl-CoA N-acyltransferases (Nat)"/>
    <property type="match status" value="1"/>
</dbReference>
<gene>
    <name evidence="8" type="primary">KAT2B_2</name>
    <name evidence="8" type="ORF">Ciccas_001074</name>
</gene>
<keyword evidence="9" id="KW-1185">Reference proteome</keyword>
<comment type="similarity">
    <text evidence="2">Belongs to the acetyltransferase family. GCN5 subfamily.</text>
</comment>
<dbReference type="EMBL" id="JBJKFK010000066">
    <property type="protein sequence ID" value="KAL3320242.1"/>
    <property type="molecule type" value="Genomic_DNA"/>
</dbReference>
<dbReference type="InterPro" id="IPR036427">
    <property type="entry name" value="Bromodomain-like_sf"/>
</dbReference>
<proteinExistence type="inferred from homology"/>
<keyword evidence="5" id="KW-0539">Nucleus</keyword>
<dbReference type="SUPFAM" id="SSF47370">
    <property type="entry name" value="Bromodomain"/>
    <property type="match status" value="1"/>
</dbReference>
<name>A0ABD2QM86_9PLAT</name>
<sequence>MPKEYITRLVFDPKHKNLVLLKVEGDAKKQVIGGICFRMFQSQGFSEIVFCAVMFNEQVKGYGTQMMNHLKDFHVQRGIYHFLTFADSYATVKKIDLILLKEYEGATLMGCEMYPNIVYTEFSETLSRHKEVLNRILKRRQSGLNKTYPGLQASDFKHGPLQPGQIQGLRDCGWSQLSCVRPQEPLRDDSSDEERNGIIALSELDSPQHSTPVRRSRVCNSSPSISRDRSTRSTRHERSSRISECTSEEAVSTNNEEAIPPLEKSSWGPEQALNSSWSRESIAVLQDRIRVVLHAVKTHPQAAAFQEPVDPESAPGYYDIIPMPIGSFTNCLTTIR</sequence>